<dbReference type="InterPro" id="IPR013320">
    <property type="entry name" value="ConA-like_dom_sf"/>
</dbReference>
<evidence type="ECO:0000259" key="9">
    <source>
        <dbReference type="PROSITE" id="PS51762"/>
    </source>
</evidence>
<evidence type="ECO:0000256" key="8">
    <source>
        <dbReference type="SAM" id="SignalP"/>
    </source>
</evidence>
<comment type="similarity">
    <text evidence="1">Belongs to the glycosyl hydrolase 16 family.</text>
</comment>
<proteinExistence type="inferred from homology"/>
<evidence type="ECO:0000256" key="3">
    <source>
        <dbReference type="ARBA" id="ARBA00022801"/>
    </source>
</evidence>
<dbReference type="PROSITE" id="PS01034">
    <property type="entry name" value="GH16_1"/>
    <property type="match status" value="1"/>
</dbReference>
<keyword evidence="11" id="KW-1185">Reference proteome</keyword>
<feature type="chain" id="PRO_5045603364" description="Beta-glucanase" evidence="8">
    <location>
        <begin position="28"/>
        <end position="261"/>
    </location>
</feature>
<keyword evidence="4" id="KW-0326">Glycosidase</keyword>
<evidence type="ECO:0000256" key="6">
    <source>
        <dbReference type="ARBA" id="ARBA00029771"/>
    </source>
</evidence>
<dbReference type="CDD" id="cd02175">
    <property type="entry name" value="GH16_lichenase"/>
    <property type="match status" value="1"/>
</dbReference>
<dbReference type="SUPFAM" id="SSF49899">
    <property type="entry name" value="Concanavalin A-like lectins/glucanases"/>
    <property type="match status" value="1"/>
</dbReference>
<dbReference type="InterPro" id="IPR044791">
    <property type="entry name" value="Beta-glucanase/XTH"/>
</dbReference>
<feature type="domain" description="GH16" evidence="9">
    <location>
        <begin position="1"/>
        <end position="247"/>
    </location>
</feature>
<dbReference type="PANTHER" id="PTHR31062">
    <property type="entry name" value="XYLOGLUCAN ENDOTRANSGLUCOSYLASE/HYDROLASE PROTEIN 8-RELATED"/>
    <property type="match status" value="1"/>
</dbReference>
<comment type="caution">
    <text evidence="10">The sequence shown here is derived from an EMBL/GenBank/DDBJ whole genome shotgun (WGS) entry which is preliminary data.</text>
</comment>
<dbReference type="PRINTS" id="PR00737">
    <property type="entry name" value="GLHYDRLASE16"/>
</dbReference>
<reference evidence="10 11" key="1">
    <citation type="submission" date="2022-09" db="EMBL/GenBank/DDBJ databases">
        <title>Chelativorans salina sp. nov., a novel slightly halophilic bacterium isolated from a saline lake sediment enrichment.</title>
        <authorList>
            <person name="Gao L."/>
            <person name="Fang B.-Z."/>
            <person name="Li W.-J."/>
        </authorList>
    </citation>
    <scope>NUCLEOTIDE SEQUENCE [LARGE SCALE GENOMIC DNA]</scope>
    <source>
        <strain evidence="10 11">EGI FJ00035</strain>
    </source>
</reference>
<dbReference type="RefSeq" id="WP_260906534.1">
    <property type="nucleotide sequence ID" value="NZ_JAOCZP010000009.1"/>
</dbReference>
<accession>A0ABT2LWS6</accession>
<dbReference type="Gene3D" id="2.60.120.200">
    <property type="match status" value="1"/>
</dbReference>
<evidence type="ECO:0000256" key="5">
    <source>
        <dbReference type="ARBA" id="ARBA00029722"/>
    </source>
</evidence>
<dbReference type="Proteomes" id="UP001320831">
    <property type="component" value="Unassembled WGS sequence"/>
</dbReference>
<evidence type="ECO:0000313" key="11">
    <source>
        <dbReference type="Proteomes" id="UP001320831"/>
    </source>
</evidence>
<keyword evidence="8" id="KW-0732">Signal</keyword>
<name>A0ABT2LWS6_9HYPH</name>
<evidence type="ECO:0000256" key="1">
    <source>
        <dbReference type="ARBA" id="ARBA00006865"/>
    </source>
</evidence>
<evidence type="ECO:0000313" key="10">
    <source>
        <dbReference type="EMBL" id="MCT7377838.1"/>
    </source>
</evidence>
<organism evidence="10 11">
    <name type="scientific">Chelativorans salis</name>
    <dbReference type="NCBI Taxonomy" id="2978478"/>
    <lineage>
        <taxon>Bacteria</taxon>
        <taxon>Pseudomonadati</taxon>
        <taxon>Pseudomonadota</taxon>
        <taxon>Alphaproteobacteria</taxon>
        <taxon>Hyphomicrobiales</taxon>
        <taxon>Phyllobacteriaceae</taxon>
        <taxon>Chelativorans</taxon>
    </lineage>
</organism>
<evidence type="ECO:0000256" key="4">
    <source>
        <dbReference type="ARBA" id="ARBA00023295"/>
    </source>
</evidence>
<feature type="signal peptide" evidence="8">
    <location>
        <begin position="1"/>
        <end position="27"/>
    </location>
</feature>
<sequence>MDNSPIHLTRLPLALLCAFGTAGSLQAQEGGTSFVEDFESMDSARWYVADGWANGEHQNCTWSKDQVEVSGGTLRLDFTKRETGDRAYACGEIQTKKRFGYGTYEARIKAAAGSGMNTAFFTYIGPVHDQPWDEIDFEFLGKDPSKVQLNQYISGKGGNEKFVPVPGGANEDFNDYAFVWEEGRIRWFINGELVHEVSDPVLVPTHASKIYLSLWASDNMSSWLGSFEPPEGTLSAYFERVAFTAAGDDCQFPESVVCALD</sequence>
<evidence type="ECO:0000256" key="2">
    <source>
        <dbReference type="ARBA" id="ARBA00014569"/>
    </source>
</evidence>
<dbReference type="InterPro" id="IPR000757">
    <property type="entry name" value="Beta-glucanase-like"/>
</dbReference>
<dbReference type="EMBL" id="JAOCZP010000009">
    <property type="protein sequence ID" value="MCT7377838.1"/>
    <property type="molecule type" value="Genomic_DNA"/>
</dbReference>
<keyword evidence="3 10" id="KW-0378">Hydrolase</keyword>
<dbReference type="Pfam" id="PF00722">
    <property type="entry name" value="Glyco_hydro_16"/>
    <property type="match status" value="1"/>
</dbReference>
<dbReference type="GO" id="GO:0016787">
    <property type="term" value="F:hydrolase activity"/>
    <property type="evidence" value="ECO:0007669"/>
    <property type="project" value="UniProtKB-KW"/>
</dbReference>
<dbReference type="InterPro" id="IPR008263">
    <property type="entry name" value="GH16_AS"/>
</dbReference>
<dbReference type="InterPro" id="IPR008264">
    <property type="entry name" value="Beta_glucanase"/>
</dbReference>
<protein>
    <recommendedName>
        <fullName evidence="2">Beta-glucanase</fullName>
    </recommendedName>
    <alternativeName>
        <fullName evidence="7">1,3-1,4-beta-D-glucan 4-glucanohydrolase</fullName>
    </alternativeName>
    <alternativeName>
        <fullName evidence="6">Endo-beta-1,3-1,4 glucanase</fullName>
    </alternativeName>
    <alternativeName>
        <fullName evidence="5">Lichenase</fullName>
    </alternativeName>
</protein>
<gene>
    <name evidence="10" type="ORF">N5A92_22710</name>
</gene>
<evidence type="ECO:0000256" key="7">
    <source>
        <dbReference type="ARBA" id="ARBA00031665"/>
    </source>
</evidence>
<dbReference type="PROSITE" id="PS51762">
    <property type="entry name" value="GH16_2"/>
    <property type="match status" value="1"/>
</dbReference>